<dbReference type="SMART" id="SM01294">
    <property type="entry name" value="PKS_PP_betabranch"/>
    <property type="match status" value="1"/>
</dbReference>
<reference evidence="5 6" key="1">
    <citation type="submission" date="2018-01" db="EMBL/GenBank/DDBJ databases">
        <title>Co-occurrence of chitin degradation, pigmentation and bioactivity in marine Pseudoalteromonas.</title>
        <authorList>
            <person name="Paulsen S."/>
            <person name="Gram L."/>
            <person name="Machado H."/>
        </authorList>
    </citation>
    <scope>NUCLEOTIDE SEQUENCE [LARGE SCALE GENOMIC DNA]</scope>
    <source>
        <strain evidence="5 6">S1946</strain>
    </source>
</reference>
<dbReference type="NCBIfam" id="NF003417">
    <property type="entry name" value="PRK04813.1"/>
    <property type="match status" value="2"/>
</dbReference>
<dbReference type="Pfam" id="PF00501">
    <property type="entry name" value="AMP-binding"/>
    <property type="match status" value="2"/>
</dbReference>
<dbReference type="InterPro" id="IPR000873">
    <property type="entry name" value="AMP-dep_synth/lig_dom"/>
</dbReference>
<dbReference type="InterPro" id="IPR001031">
    <property type="entry name" value="Thioesterase"/>
</dbReference>
<dbReference type="InterPro" id="IPR029058">
    <property type="entry name" value="AB_hydrolase_fold"/>
</dbReference>
<feature type="domain" description="Carrier" evidence="4">
    <location>
        <begin position="2151"/>
        <end position="2228"/>
    </location>
</feature>
<dbReference type="Pfam" id="PF13193">
    <property type="entry name" value="AMP-binding_C"/>
    <property type="match status" value="1"/>
</dbReference>
<evidence type="ECO:0000256" key="3">
    <source>
        <dbReference type="ARBA" id="ARBA00022553"/>
    </source>
</evidence>
<dbReference type="Proteomes" id="UP000292345">
    <property type="component" value="Unassembled WGS sequence"/>
</dbReference>
<dbReference type="Gene3D" id="2.30.38.10">
    <property type="entry name" value="Luciferase, Domain 3"/>
    <property type="match status" value="2"/>
</dbReference>
<comment type="cofactor">
    <cofactor evidence="1">
        <name>pantetheine 4'-phosphate</name>
        <dbReference type="ChEBI" id="CHEBI:47942"/>
    </cofactor>
</comment>
<dbReference type="Pfam" id="PF00550">
    <property type="entry name" value="PP-binding"/>
    <property type="match status" value="2"/>
</dbReference>
<dbReference type="FunFam" id="3.40.50.12780:FF:000012">
    <property type="entry name" value="Non-ribosomal peptide synthetase"/>
    <property type="match status" value="2"/>
</dbReference>
<dbReference type="CDD" id="cd05930">
    <property type="entry name" value="A_NRPS"/>
    <property type="match status" value="1"/>
</dbReference>
<dbReference type="Gene3D" id="3.30.300.30">
    <property type="match status" value="2"/>
</dbReference>
<dbReference type="SMART" id="SM00823">
    <property type="entry name" value="PKS_PP"/>
    <property type="match status" value="2"/>
</dbReference>
<dbReference type="InterPro" id="IPR001242">
    <property type="entry name" value="Condensation_dom"/>
</dbReference>
<dbReference type="SUPFAM" id="SSF53474">
    <property type="entry name" value="alpha/beta-Hydrolases"/>
    <property type="match status" value="1"/>
</dbReference>
<dbReference type="InterPro" id="IPR025110">
    <property type="entry name" value="AMP-bd_C"/>
</dbReference>
<evidence type="ECO:0000256" key="2">
    <source>
        <dbReference type="ARBA" id="ARBA00022450"/>
    </source>
</evidence>
<dbReference type="RefSeq" id="WP_130244025.1">
    <property type="nucleotide sequence ID" value="NZ_PPUZ01000004.1"/>
</dbReference>
<dbReference type="NCBIfam" id="TIGR01733">
    <property type="entry name" value="AA-adenyl-dom"/>
    <property type="match status" value="2"/>
</dbReference>
<evidence type="ECO:0000313" key="6">
    <source>
        <dbReference type="Proteomes" id="UP000292345"/>
    </source>
</evidence>
<sequence length="2457" mass="272452">MSVQTIIDMCAVRGLHLTSNGQDLEILGDKGALCDELITLLRANKPELVDYIAAFSGQQVNTITPVSRGGDLPLSSAQQRLWFIDHLNGGSAEYNMPLHLELEGELDITLIERAIGLVIERHEILRTVYLKREEQTVQQILTDFTFNLTVHDLSVTPECEQQAAVEALLHADQLTSFTLSQDLTLRGGLAILQKVAGKPVKAVLFLNMHHIAFDGWSKDILSKEFLLNFEALSRGGEAPLPPLAIQYADYAHWQQTYQVPQVQASQLSYWQQHLKGVAPLHSLPLDYPRPAVKQNAAQRVVRQLSSQVASNLETLARSQQLTPFMLLHSLLALIIARHSNNHDTVIGTPVSSRSMSELEPLIGFFVNTLVLRAHTDYNTLAEYFAAIRQTHLDALANQDVPFEQLVDMLKLPRSTAYNPLLQLMMTINNDFGVETGVEGKDHEIQGLIIRSVESDVLTTKFDIDVQFSFSAQGLEMSWVYDTSLFSEAYITLLGDQLASLITKVSDLEGQLDEVDLASLHVPTEQEQKHLVEVLNTKQVNYEKTHCVHQLFEQQAQQHPDKVAVVYQDNSLTYQQLNQRANQLAHYLKQSYQLQPDQLVGLCIDRSLEMVIGLLGILKAGAGYVPLEPNYPQARIDYILQDTEVPLVLSQHKLNRIFAGFSGAIMALDDVADLDQPHALDAYPCTELSLHDSKVNARNLAYVIYTSGSTGQPKGVMTEHLNVVRLVKDAAVMPFNADTVMLQNANIAFDAATIELWGPLLNGGQVVLYPHAHHAPQYINETVRRHGITAMWLTAGLFREWSHDVAQDTQLEYVMAGGDALDLDSVKRVQQALPELTLINGYGPTENTTFSTCYAFTSPHRLRAVPIGRKLASDEVYVLNSNKQLVAKGAVGELYVGGDGLARGYLNRPELTAQCFIDNPFYNASEPHSAAKLYKTGDLVRYLANDTLEFIGRVDSQVKIRGFRVELGEIEAQLNNLTMVDSSTVLMHNEQGNQQLVAYVKPHSEVSESAKAQYLAELVNQLSKQVPGYMVPAAVVLMTHWPLTANGKVDKKALPAPSTEVLTDSTEYTAPQTDMEQQLVDIWAELLNRSSADISATADFFDLGGHSLLTIRLVSEIRKQCGIEVSVQTIFEHTKLNLLAQYLTSSAIASARPDIKAVPRDAELYEVSFAQRRLWFIDQFQGSSAEYNMPMAMRIRGQFDLQAAEQALHHIVARHEVLRTVYVAHEGDVKQQIRPMSAVSFKLHIEQVPAGYSEQALADQVTALMAAPFDLANDCMLRASYLKTATEEGILVLNIHHIASDGWSMELLQSEFSSLYQAYREGRNVPVAELSIQYVDYAQWQREYLSGEVLETQLDYWASQLSELPELHSLPMTQERPTTKQHVGASMTGQLPAEIAQKLLALSKAHQVTPFMLLHGALALLLSRHSNSSDIVVGTPVANRQQSELTPLMGFFANTLVLRAQTDHASLSDYFAHIKQVHIQAQQHQDVPFEQLVERLNVSRSAAYSPLFQIMLTTSTDFALNPDDKIATVLPGVEVAPLSVDYVQSKFDLTIDLSLTEQGLAINWIYDIALFDAQLISRLNAHLCRLLESLTELPSSQAPGTLTMQSEAEIAHLAFELNDTEQDYDKALCVHTLFEQQVASHPAHVAVSFEDHSLTYQQLNEKANQLAHYLVQQHAVGPDTLVGLCVERSIEMVVGILGILKAGGAYVPLDPSYPQQRIDYMLEDAALEIVLCHRPTTSLLGDFHGQALQIDELGELLPSTQNFALYSKENMPLRSNDARHLAYVIYTSGSTGKPKGVMVEHQALHNRIRWMNNKYGLSCEDKILQKTPFSFDVSVWEFIWTLAYGAQLVVARPEGHKEPGYLTRVIQQQGITKLHFVPSMLGLILEHEDFRHCQSLQQVFCSGEALQQSHVRGFRAALPECQLHNLYGPTEAAIDVSFWDCSSDISAGVPIGKPIDNIQLLILDKDANIVPKGVTGELHIGGDGLARGYLNKPELTAERFIANPYFDATRHGSSEILYKTGDLARLRHDGEIEYQGRTDHQVKIRGLRVELGEIEHCLSGLDGVDSALVMASECAGSLQLIGYIKPAQPIAQAQQEAFINVVKQSLRKSLSHQVLPNIFMLVEDWPLTPNGKVSRRELPAVDVLASQSNYVAPTTHTEQVLAQIWAELLTLDAEGISVTSSFFDLGGHSIMAVRLIDQVQQRLAQTVSLVNIFANPVLADLASYLSSESDNDAPEMLVEMNEVKAQQDTLYCIPGMLATAYDFAELSDELTTFNVKAFNHQGNLDSNTPFASLAENVQAIAEAIVRDSAAPYRVAGHSFGGALAFAVTQALQAQGHTVKLILLDSYMENLATEISPDELAQQPKYAALAASQKQQLIALYEAQSASYNAFELSEMHAETLCLVAEDSGTLVARYQQQYLNYFKQDLTVQLVPGDHHSMLTGDNVVTTAASITQFLKNK</sequence>
<dbReference type="InterPro" id="IPR020802">
    <property type="entry name" value="TesA-like"/>
</dbReference>
<protein>
    <submittedName>
        <fullName evidence="5">Non-ribosomal peptide synthetase</fullName>
    </submittedName>
</protein>
<comment type="caution">
    <text evidence="5">The sequence shown here is derived from an EMBL/GenBank/DDBJ whole genome shotgun (WGS) entry which is preliminary data.</text>
</comment>
<accession>A0A4Q7EMI9</accession>
<dbReference type="PROSITE" id="PS00455">
    <property type="entry name" value="AMP_BINDING"/>
    <property type="match status" value="2"/>
</dbReference>
<dbReference type="PROSITE" id="PS00012">
    <property type="entry name" value="PHOSPHOPANTETHEINE"/>
    <property type="match status" value="2"/>
</dbReference>
<dbReference type="Gene3D" id="3.40.50.1820">
    <property type="entry name" value="alpha/beta hydrolase"/>
    <property type="match status" value="1"/>
</dbReference>
<dbReference type="EMBL" id="PPUZ01000004">
    <property type="protein sequence ID" value="RZM84971.1"/>
    <property type="molecule type" value="Genomic_DNA"/>
</dbReference>
<keyword evidence="2" id="KW-0596">Phosphopantetheine</keyword>
<dbReference type="GO" id="GO:0044550">
    <property type="term" value="P:secondary metabolite biosynthetic process"/>
    <property type="evidence" value="ECO:0007669"/>
    <property type="project" value="TreeGrafter"/>
</dbReference>
<feature type="domain" description="Carrier" evidence="4">
    <location>
        <begin position="1069"/>
        <end position="1146"/>
    </location>
</feature>
<evidence type="ECO:0000259" key="4">
    <source>
        <dbReference type="PROSITE" id="PS50075"/>
    </source>
</evidence>
<dbReference type="SUPFAM" id="SSF52777">
    <property type="entry name" value="CoA-dependent acyltransferases"/>
    <property type="match status" value="4"/>
</dbReference>
<dbReference type="SMART" id="SM00824">
    <property type="entry name" value="PKS_TE"/>
    <property type="match status" value="1"/>
</dbReference>
<dbReference type="Pfam" id="PF00668">
    <property type="entry name" value="Condensation"/>
    <property type="match status" value="2"/>
</dbReference>
<dbReference type="CDD" id="cd19531">
    <property type="entry name" value="LCL_NRPS-like"/>
    <property type="match status" value="2"/>
</dbReference>
<dbReference type="InterPro" id="IPR020845">
    <property type="entry name" value="AMP-binding_CS"/>
</dbReference>
<dbReference type="FunFam" id="1.10.1200.10:FF:000005">
    <property type="entry name" value="Nonribosomal peptide synthetase 1"/>
    <property type="match status" value="2"/>
</dbReference>
<dbReference type="SUPFAM" id="SSF47336">
    <property type="entry name" value="ACP-like"/>
    <property type="match status" value="2"/>
</dbReference>
<dbReference type="GO" id="GO:0031177">
    <property type="term" value="F:phosphopantetheine binding"/>
    <property type="evidence" value="ECO:0007669"/>
    <property type="project" value="InterPro"/>
</dbReference>
<dbReference type="InterPro" id="IPR009081">
    <property type="entry name" value="PP-bd_ACP"/>
</dbReference>
<dbReference type="PROSITE" id="PS50075">
    <property type="entry name" value="CARRIER"/>
    <property type="match status" value="2"/>
</dbReference>
<dbReference type="InterPro" id="IPR045851">
    <property type="entry name" value="AMP-bd_C_sf"/>
</dbReference>
<dbReference type="InterPro" id="IPR023213">
    <property type="entry name" value="CAT-like_dom_sf"/>
</dbReference>
<dbReference type="GO" id="GO:0005737">
    <property type="term" value="C:cytoplasm"/>
    <property type="evidence" value="ECO:0007669"/>
    <property type="project" value="TreeGrafter"/>
</dbReference>
<dbReference type="InterPro" id="IPR010071">
    <property type="entry name" value="AA_adenyl_dom"/>
</dbReference>
<dbReference type="SUPFAM" id="SSF56801">
    <property type="entry name" value="Acetyl-CoA synthetase-like"/>
    <property type="match status" value="2"/>
</dbReference>
<dbReference type="Gene3D" id="1.10.1200.10">
    <property type="entry name" value="ACP-like"/>
    <property type="match status" value="2"/>
</dbReference>
<dbReference type="Gene3D" id="3.30.559.10">
    <property type="entry name" value="Chloramphenicol acetyltransferase-like domain"/>
    <property type="match status" value="2"/>
</dbReference>
<dbReference type="GO" id="GO:0003824">
    <property type="term" value="F:catalytic activity"/>
    <property type="evidence" value="ECO:0007669"/>
    <property type="project" value="InterPro"/>
</dbReference>
<dbReference type="GO" id="GO:0043041">
    <property type="term" value="P:amino acid activation for nonribosomal peptide biosynthetic process"/>
    <property type="evidence" value="ECO:0007669"/>
    <property type="project" value="TreeGrafter"/>
</dbReference>
<dbReference type="FunFam" id="3.40.50.980:FF:000001">
    <property type="entry name" value="Non-ribosomal peptide synthetase"/>
    <property type="match status" value="2"/>
</dbReference>
<proteinExistence type="predicted"/>
<dbReference type="PANTHER" id="PTHR45527">
    <property type="entry name" value="NONRIBOSOMAL PEPTIDE SYNTHETASE"/>
    <property type="match status" value="1"/>
</dbReference>
<evidence type="ECO:0000256" key="1">
    <source>
        <dbReference type="ARBA" id="ARBA00001957"/>
    </source>
</evidence>
<dbReference type="Pfam" id="PF00975">
    <property type="entry name" value="Thioesterase"/>
    <property type="match status" value="1"/>
</dbReference>
<dbReference type="InterPro" id="IPR020806">
    <property type="entry name" value="PKS_PP-bd"/>
</dbReference>
<dbReference type="CDD" id="cd12117">
    <property type="entry name" value="A_NRPS_Srf_like"/>
    <property type="match status" value="1"/>
</dbReference>
<dbReference type="Gene3D" id="3.40.50.980">
    <property type="match status" value="4"/>
</dbReference>
<evidence type="ECO:0000313" key="5">
    <source>
        <dbReference type="EMBL" id="RZM84971.1"/>
    </source>
</evidence>
<dbReference type="InterPro" id="IPR006162">
    <property type="entry name" value="Ppantetheine_attach_site"/>
</dbReference>
<dbReference type="FunFam" id="3.30.300.30:FF:000015">
    <property type="entry name" value="Nonribosomal peptide synthase SidD"/>
    <property type="match status" value="1"/>
</dbReference>
<dbReference type="PANTHER" id="PTHR45527:SF1">
    <property type="entry name" value="FATTY ACID SYNTHASE"/>
    <property type="match status" value="1"/>
</dbReference>
<name>A0A4Q7EMI9_9GAMM</name>
<organism evidence="5 6">
    <name type="scientific">Pseudoalteromonas rubra</name>
    <dbReference type="NCBI Taxonomy" id="43658"/>
    <lineage>
        <taxon>Bacteria</taxon>
        <taxon>Pseudomonadati</taxon>
        <taxon>Pseudomonadota</taxon>
        <taxon>Gammaproteobacteria</taxon>
        <taxon>Alteromonadales</taxon>
        <taxon>Pseudoalteromonadaceae</taxon>
        <taxon>Pseudoalteromonas</taxon>
    </lineage>
</organism>
<dbReference type="InterPro" id="IPR036736">
    <property type="entry name" value="ACP-like_sf"/>
</dbReference>
<gene>
    <name evidence="5" type="ORF">C3B51_02255</name>
</gene>
<dbReference type="FunFam" id="3.40.50.980:FF:000002">
    <property type="entry name" value="Enterobactin synthetase component F"/>
    <property type="match status" value="1"/>
</dbReference>
<dbReference type="Gene3D" id="3.30.559.30">
    <property type="entry name" value="Nonribosomal peptide synthetase, condensation domain"/>
    <property type="match status" value="2"/>
</dbReference>
<keyword evidence="3" id="KW-0597">Phosphoprotein</keyword>